<protein>
    <recommendedName>
        <fullName evidence="2">Chromo domain-containing protein</fullName>
    </recommendedName>
</protein>
<sequence length="150" mass="17034">METVTVLFNQMFHTYEHPEDIVLDHGTQFISQPAHPRWGGTQLSSEPPPPLDIDGQPTYRVSTLLNSQRHHRRLQYLVNWEGYSPEERTWADAADILDPSLVEEFHRLHPNQPRPRSWGRPCLRTPGGVPRRGGLCNITTGTQPPEGALA</sequence>
<organism evidence="3 4">
    <name type="scientific">Hemibagrus guttatus</name>
    <dbReference type="NCBI Taxonomy" id="175788"/>
    <lineage>
        <taxon>Eukaryota</taxon>
        <taxon>Metazoa</taxon>
        <taxon>Chordata</taxon>
        <taxon>Craniata</taxon>
        <taxon>Vertebrata</taxon>
        <taxon>Euteleostomi</taxon>
        <taxon>Actinopterygii</taxon>
        <taxon>Neopterygii</taxon>
        <taxon>Teleostei</taxon>
        <taxon>Ostariophysi</taxon>
        <taxon>Siluriformes</taxon>
        <taxon>Bagridae</taxon>
        <taxon>Hemibagrus</taxon>
    </lineage>
</organism>
<gene>
    <name evidence="3" type="ORF">QTP70_020452</name>
</gene>
<name>A0AAE0QIQ8_9TELE</name>
<dbReference type="Pfam" id="PF00385">
    <property type="entry name" value="Chromo"/>
    <property type="match status" value="1"/>
</dbReference>
<dbReference type="SUPFAM" id="SSF54160">
    <property type="entry name" value="Chromo domain-like"/>
    <property type="match status" value="1"/>
</dbReference>
<dbReference type="AlphaFoldDB" id="A0AAE0QIQ8"/>
<dbReference type="InterPro" id="IPR000953">
    <property type="entry name" value="Chromo/chromo_shadow_dom"/>
</dbReference>
<feature type="domain" description="Chromo" evidence="2">
    <location>
        <begin position="59"/>
        <end position="117"/>
    </location>
</feature>
<evidence type="ECO:0000313" key="3">
    <source>
        <dbReference type="EMBL" id="KAK3521969.1"/>
    </source>
</evidence>
<dbReference type="Proteomes" id="UP001274896">
    <property type="component" value="Unassembled WGS sequence"/>
</dbReference>
<dbReference type="Gene3D" id="2.40.50.40">
    <property type="match status" value="1"/>
</dbReference>
<dbReference type="EMBL" id="JAUCMX010000015">
    <property type="protein sequence ID" value="KAK3521969.1"/>
    <property type="molecule type" value="Genomic_DNA"/>
</dbReference>
<evidence type="ECO:0000313" key="4">
    <source>
        <dbReference type="Proteomes" id="UP001274896"/>
    </source>
</evidence>
<accession>A0AAE0QIQ8</accession>
<proteinExistence type="predicted"/>
<evidence type="ECO:0000256" key="1">
    <source>
        <dbReference type="ARBA" id="ARBA00004123"/>
    </source>
</evidence>
<dbReference type="InterPro" id="IPR016197">
    <property type="entry name" value="Chromo-like_dom_sf"/>
</dbReference>
<dbReference type="PROSITE" id="PS50013">
    <property type="entry name" value="CHROMO_2"/>
    <property type="match status" value="1"/>
</dbReference>
<reference evidence="3" key="1">
    <citation type="submission" date="2023-06" db="EMBL/GenBank/DDBJ databases">
        <title>Male Hemibagrus guttatus genome.</title>
        <authorList>
            <person name="Bian C."/>
        </authorList>
    </citation>
    <scope>NUCLEOTIDE SEQUENCE</scope>
    <source>
        <strain evidence="3">Male_cb2023</strain>
        <tissue evidence="3">Muscle</tissue>
    </source>
</reference>
<comment type="subcellular location">
    <subcellularLocation>
        <location evidence="1">Nucleus</location>
    </subcellularLocation>
</comment>
<dbReference type="GO" id="GO:0005634">
    <property type="term" value="C:nucleus"/>
    <property type="evidence" value="ECO:0007669"/>
    <property type="project" value="UniProtKB-SubCell"/>
</dbReference>
<dbReference type="InterPro" id="IPR023780">
    <property type="entry name" value="Chromo_domain"/>
</dbReference>
<comment type="caution">
    <text evidence="3">The sequence shown here is derived from an EMBL/GenBank/DDBJ whole genome shotgun (WGS) entry which is preliminary data.</text>
</comment>
<evidence type="ECO:0000259" key="2">
    <source>
        <dbReference type="PROSITE" id="PS50013"/>
    </source>
</evidence>
<keyword evidence="4" id="KW-1185">Reference proteome</keyword>
<dbReference type="SMART" id="SM00298">
    <property type="entry name" value="CHROMO"/>
    <property type="match status" value="1"/>
</dbReference>